<dbReference type="EMBL" id="CBWP010000041">
    <property type="protein sequence ID" value="CDL38468.1"/>
    <property type="molecule type" value="Genomic_DNA"/>
</dbReference>
<evidence type="ECO:0000313" key="1">
    <source>
        <dbReference type="EMBL" id="CDL38468.1"/>
    </source>
</evidence>
<dbReference type="AlphaFoldDB" id="A0A7G2INW2"/>
<dbReference type="Proteomes" id="UP000019194">
    <property type="component" value="Unassembled WGS sequence"/>
</dbReference>
<organism evidence="1 2">
    <name type="scientific">Citrobacter freundii</name>
    <dbReference type="NCBI Taxonomy" id="546"/>
    <lineage>
        <taxon>Bacteria</taxon>
        <taxon>Pseudomonadati</taxon>
        <taxon>Pseudomonadota</taxon>
        <taxon>Gammaproteobacteria</taxon>
        <taxon>Enterobacterales</taxon>
        <taxon>Enterobacteriaceae</taxon>
        <taxon>Citrobacter</taxon>
        <taxon>Citrobacter freundii complex</taxon>
    </lineage>
</organism>
<accession>A0A7G2INW2</accession>
<protein>
    <submittedName>
        <fullName evidence="1">Uncharacterized protein</fullName>
    </submittedName>
</protein>
<reference evidence="1 2" key="1">
    <citation type="submission" date="2013-10" db="EMBL/GenBank/DDBJ databases">
        <title>Antibiotic resistance diversity of beta-lactamase producers in the General Hospital Vienna.</title>
        <authorList>
            <person name="Barisic I."/>
            <person name="Mitteregger D."/>
            <person name="Hirschl A.M."/>
            <person name="Noehammer C."/>
            <person name="Wiesinger-Mayr H."/>
        </authorList>
    </citation>
    <scope>NUCLEOTIDE SEQUENCE [LARGE SCALE GENOMIC DNA]</scope>
    <source>
        <strain evidence="1 2">ISC11</strain>
    </source>
</reference>
<sequence length="40" mass="4993">MISEMIQLTLFLYNKYRTMARKTLILLMQYTHFNFDISRF</sequence>
<evidence type="ECO:0000313" key="2">
    <source>
        <dbReference type="Proteomes" id="UP000019194"/>
    </source>
</evidence>
<comment type="caution">
    <text evidence="1">The sequence shown here is derived from an EMBL/GenBank/DDBJ whole genome shotgun (WGS) entry which is preliminary data.</text>
</comment>
<name>A0A7G2INW2_CITFR</name>
<proteinExistence type="predicted"/>